<accession>A0A0M3T9U8</accession>
<protein>
    <submittedName>
        <fullName evidence="1">Uncharacterized protein</fullName>
    </submittedName>
</protein>
<dbReference type="Proteomes" id="UP000057938">
    <property type="component" value="Chromosome"/>
</dbReference>
<name>A0A0M3T9U8_9SPHN</name>
<gene>
    <name evidence="1" type="ORF">AMC99_00622</name>
</gene>
<organism evidence="1 2">
    <name type="scientific">Altererythrobacter epoxidivorans</name>
    <dbReference type="NCBI Taxonomy" id="361183"/>
    <lineage>
        <taxon>Bacteria</taxon>
        <taxon>Pseudomonadati</taxon>
        <taxon>Pseudomonadota</taxon>
        <taxon>Alphaproteobacteria</taxon>
        <taxon>Sphingomonadales</taxon>
        <taxon>Erythrobacteraceae</taxon>
        <taxon>Altererythrobacter</taxon>
    </lineage>
</organism>
<evidence type="ECO:0000313" key="2">
    <source>
        <dbReference type="Proteomes" id="UP000057938"/>
    </source>
</evidence>
<reference evidence="1 2" key="1">
    <citation type="submission" date="2015-09" db="EMBL/GenBank/DDBJ databases">
        <title>Complete genome sequence of a benzo[a]pyrene-degrading bacterium Altererythrobacter epoxidivorans CGMCC 1.7731T.</title>
        <authorList>
            <person name="Li Z."/>
            <person name="Cheng H."/>
            <person name="Huo Y."/>
            <person name="Xu X."/>
        </authorList>
    </citation>
    <scope>NUCLEOTIDE SEQUENCE [LARGE SCALE GENOMIC DNA]</scope>
    <source>
        <strain evidence="1 2">CGMCC 1.7731</strain>
    </source>
</reference>
<keyword evidence="2" id="KW-1185">Reference proteome</keyword>
<proteinExistence type="predicted"/>
<evidence type="ECO:0000313" key="1">
    <source>
        <dbReference type="EMBL" id="ALE15932.1"/>
    </source>
</evidence>
<dbReference type="AlphaFoldDB" id="A0A0M3T9U8"/>
<dbReference type="KEGG" id="aep:AMC99_00622"/>
<dbReference type="PATRIC" id="fig|361183.4.peg.613"/>
<sequence>MNVCDTSRPKLSMRYGAIHAQSGGRDNKNAGTMATAELRRVVATMID</sequence>
<dbReference type="STRING" id="361183.AMC99_00622"/>
<dbReference type="EMBL" id="CP012669">
    <property type="protein sequence ID" value="ALE15932.1"/>
    <property type="molecule type" value="Genomic_DNA"/>
</dbReference>